<feature type="compositionally biased region" description="Pro residues" evidence="6">
    <location>
        <begin position="382"/>
        <end position="397"/>
    </location>
</feature>
<keyword evidence="7" id="KW-1133">Transmembrane helix</keyword>
<sequence length="438" mass="46643">MTAALPNWAGIGPGSSDAELARAAAAGDRRAFAGIYDRYADRLHDFCIGMLRDRDSAADCVQDAFCTVATSLGGLREPEKLRPWLYSITRNEALKRLRELRRERPTEDVPEVTSRDASPDTMAHRMELANLISEAAGGLSDRDQVVLELAYRQGLDGPELAQALGVSLTNANTMVGRLRDTIERSLGALLVARRVQGDPSSCPELATILRGWDGKFTILMRKRIARHIESCHACDGERRRSVSPRALLGAAPVLIPAPPWLKERVMLTSASSALATTMIPRPDQSQFAPTARQVAAPPSYPPPPQPPYPPEPNEQPLPVTDDESKRRVVPFIALLIGVPLIVLGGTLAWVYLPSTALSPSGVEQPSPLQAPPYAPPAAVNPGPVPPSAKPAVPPPAQQAPRGSAPARPPAPGAKLPASQPPQAPAVAPPAQPQPPAQA</sequence>
<protein>
    <recommendedName>
        <fullName evidence="8">RNA polymerase sigma-70 region 2 domain-containing protein</fullName>
    </recommendedName>
</protein>
<dbReference type="InterPro" id="IPR039425">
    <property type="entry name" value="RNA_pol_sigma-70-like"/>
</dbReference>
<keyword evidence="5" id="KW-0804">Transcription</keyword>
<keyword evidence="2" id="KW-0805">Transcription regulation</keyword>
<dbReference type="GO" id="GO:0006352">
    <property type="term" value="P:DNA-templated transcription initiation"/>
    <property type="evidence" value="ECO:0007669"/>
    <property type="project" value="InterPro"/>
</dbReference>
<evidence type="ECO:0000256" key="6">
    <source>
        <dbReference type="SAM" id="MobiDB-lite"/>
    </source>
</evidence>
<dbReference type="InterPro" id="IPR007627">
    <property type="entry name" value="RNA_pol_sigma70_r2"/>
</dbReference>
<gene>
    <name evidence="9" type="ORF">CQY20_30210</name>
</gene>
<evidence type="ECO:0000313" key="9">
    <source>
        <dbReference type="EMBL" id="PEG33556.1"/>
    </source>
</evidence>
<dbReference type="AlphaFoldDB" id="A0A2A7MPD6"/>
<dbReference type="GO" id="GO:0016987">
    <property type="term" value="F:sigma factor activity"/>
    <property type="evidence" value="ECO:0007669"/>
    <property type="project" value="UniProtKB-KW"/>
</dbReference>
<dbReference type="RefSeq" id="WP_097944471.1">
    <property type="nucleotide sequence ID" value="NZ_PDCP01000105.1"/>
</dbReference>
<dbReference type="NCBIfam" id="TIGR02937">
    <property type="entry name" value="sigma70-ECF"/>
    <property type="match status" value="1"/>
</dbReference>
<feature type="non-terminal residue" evidence="9">
    <location>
        <position position="438"/>
    </location>
</feature>
<name>A0A2A7MPD6_MYCAG</name>
<accession>A0A2A7MPD6</accession>
<dbReference type="SUPFAM" id="SSF88946">
    <property type="entry name" value="Sigma2 domain of RNA polymerase sigma factors"/>
    <property type="match status" value="1"/>
</dbReference>
<dbReference type="InterPro" id="IPR036388">
    <property type="entry name" value="WH-like_DNA-bd_sf"/>
</dbReference>
<feature type="region of interest" description="Disordered" evidence="6">
    <location>
        <begin position="284"/>
        <end position="320"/>
    </location>
</feature>
<feature type="domain" description="RNA polymerase sigma-70 region 2" evidence="8">
    <location>
        <begin position="35"/>
        <end position="102"/>
    </location>
</feature>
<dbReference type="Proteomes" id="UP000220914">
    <property type="component" value="Unassembled WGS sequence"/>
</dbReference>
<evidence type="ECO:0000256" key="4">
    <source>
        <dbReference type="ARBA" id="ARBA00023125"/>
    </source>
</evidence>
<evidence type="ECO:0000256" key="3">
    <source>
        <dbReference type="ARBA" id="ARBA00023082"/>
    </source>
</evidence>
<dbReference type="EMBL" id="PDCP01000105">
    <property type="protein sequence ID" value="PEG33556.1"/>
    <property type="molecule type" value="Genomic_DNA"/>
</dbReference>
<feature type="transmembrane region" description="Helical" evidence="7">
    <location>
        <begin position="331"/>
        <end position="352"/>
    </location>
</feature>
<organism evidence="9 10">
    <name type="scientific">Mycolicibacterium agri</name>
    <name type="common">Mycobacterium agri</name>
    <dbReference type="NCBI Taxonomy" id="36811"/>
    <lineage>
        <taxon>Bacteria</taxon>
        <taxon>Bacillati</taxon>
        <taxon>Actinomycetota</taxon>
        <taxon>Actinomycetes</taxon>
        <taxon>Mycobacteriales</taxon>
        <taxon>Mycobacteriaceae</taxon>
        <taxon>Mycolicibacterium</taxon>
    </lineage>
</organism>
<dbReference type="InterPro" id="IPR013325">
    <property type="entry name" value="RNA_pol_sigma_r2"/>
</dbReference>
<evidence type="ECO:0000259" key="8">
    <source>
        <dbReference type="Pfam" id="PF04542"/>
    </source>
</evidence>
<comment type="similarity">
    <text evidence="1">Belongs to the sigma-70 factor family. ECF subfamily.</text>
</comment>
<evidence type="ECO:0000256" key="5">
    <source>
        <dbReference type="ARBA" id="ARBA00023163"/>
    </source>
</evidence>
<feature type="compositionally biased region" description="Pro residues" evidence="6">
    <location>
        <begin position="418"/>
        <end position="438"/>
    </location>
</feature>
<dbReference type="PRINTS" id="PR01217">
    <property type="entry name" value="PRICHEXTENSN"/>
</dbReference>
<evidence type="ECO:0000256" key="7">
    <source>
        <dbReference type="SAM" id="Phobius"/>
    </source>
</evidence>
<comment type="caution">
    <text evidence="9">The sequence shown here is derived from an EMBL/GenBank/DDBJ whole genome shotgun (WGS) entry which is preliminary data.</text>
</comment>
<keyword evidence="4" id="KW-0238">DNA-binding</keyword>
<feature type="region of interest" description="Disordered" evidence="6">
    <location>
        <begin position="359"/>
        <end position="438"/>
    </location>
</feature>
<reference evidence="9 10" key="1">
    <citation type="submission" date="2017-10" db="EMBL/GenBank/DDBJ databases">
        <title>The new phylogeny of genus Mycobacterium.</title>
        <authorList>
            <person name="Tortoli E."/>
            <person name="Trovato A."/>
            <person name="Cirillo D.M."/>
        </authorList>
    </citation>
    <scope>NUCLEOTIDE SEQUENCE [LARGE SCALE GENOMIC DNA]</scope>
    <source>
        <strain evidence="9 10">CCUG37673</strain>
    </source>
</reference>
<dbReference type="Gene3D" id="1.10.1740.10">
    <property type="match status" value="1"/>
</dbReference>
<evidence type="ECO:0000256" key="1">
    <source>
        <dbReference type="ARBA" id="ARBA00010641"/>
    </source>
</evidence>
<dbReference type="SUPFAM" id="SSF88659">
    <property type="entry name" value="Sigma3 and sigma4 domains of RNA polymerase sigma factors"/>
    <property type="match status" value="1"/>
</dbReference>
<keyword evidence="3" id="KW-0731">Sigma factor</keyword>
<dbReference type="InterPro" id="IPR014284">
    <property type="entry name" value="RNA_pol_sigma-70_dom"/>
</dbReference>
<dbReference type="InterPro" id="IPR013324">
    <property type="entry name" value="RNA_pol_sigma_r3/r4-like"/>
</dbReference>
<dbReference type="Gene3D" id="1.10.10.10">
    <property type="entry name" value="Winged helix-like DNA-binding domain superfamily/Winged helix DNA-binding domain"/>
    <property type="match status" value="1"/>
</dbReference>
<evidence type="ECO:0000313" key="10">
    <source>
        <dbReference type="Proteomes" id="UP000220914"/>
    </source>
</evidence>
<keyword evidence="7" id="KW-0472">Membrane</keyword>
<dbReference type="PANTHER" id="PTHR43133:SF8">
    <property type="entry name" value="RNA POLYMERASE SIGMA FACTOR HI_1459-RELATED"/>
    <property type="match status" value="1"/>
</dbReference>
<dbReference type="Pfam" id="PF04542">
    <property type="entry name" value="Sigma70_r2"/>
    <property type="match status" value="1"/>
</dbReference>
<keyword evidence="10" id="KW-1185">Reference proteome</keyword>
<evidence type="ECO:0000256" key="2">
    <source>
        <dbReference type="ARBA" id="ARBA00023015"/>
    </source>
</evidence>
<proteinExistence type="inferred from homology"/>
<dbReference type="GO" id="GO:0003677">
    <property type="term" value="F:DNA binding"/>
    <property type="evidence" value="ECO:0007669"/>
    <property type="project" value="UniProtKB-KW"/>
</dbReference>
<dbReference type="PANTHER" id="PTHR43133">
    <property type="entry name" value="RNA POLYMERASE ECF-TYPE SIGMA FACTO"/>
    <property type="match status" value="1"/>
</dbReference>
<feature type="compositionally biased region" description="Pro residues" evidence="6">
    <location>
        <begin position="298"/>
        <end position="315"/>
    </location>
</feature>
<keyword evidence="7" id="KW-0812">Transmembrane</keyword>